<dbReference type="InterPro" id="IPR051291">
    <property type="entry name" value="CIMAP"/>
</dbReference>
<sequence length="226" mass="25266">MPPKPGTQPDTQTQTKTHKKIGSLTCSFRSPGPKYPLKTLVGYQEHCLSRYRNPAYTFGNKYPSLRICEGPGPKYLLDKPIRGGFSFGLVGKTFDTSCTPGPKYLLPSPKGPSFTLKSRTKQRKCSFSPGPYNVKFPIPGPAFFIGERLPALRRDPTPGPKLYNDALVAQRSPMYSVTFRRDEKIICRSPGPKYNLKPPKPQPMFSFGIKHSECSPPYIVECDDQC</sequence>
<dbReference type="PANTHER" id="PTHR21580">
    <property type="entry name" value="SHIPPO-1-RELATED"/>
    <property type="match status" value="1"/>
</dbReference>
<dbReference type="AlphaFoldDB" id="A0A6J3LNK4"/>
<protein>
    <submittedName>
        <fullName evidence="3">Outer dense fiber protein 3-like</fullName>
    </submittedName>
</protein>
<evidence type="ECO:0000313" key="2">
    <source>
        <dbReference type="Proteomes" id="UP000504631"/>
    </source>
</evidence>
<dbReference type="KEGG" id="bvk:117243396"/>
<reference evidence="3" key="1">
    <citation type="submission" date="2025-08" db="UniProtKB">
        <authorList>
            <consortium name="RefSeq"/>
        </authorList>
    </citation>
    <scope>IDENTIFICATION</scope>
    <source>
        <tissue evidence="3">Muscle</tissue>
    </source>
</reference>
<dbReference type="RefSeq" id="XP_033366735.1">
    <property type="nucleotide sequence ID" value="XM_033510844.1"/>
</dbReference>
<dbReference type="Proteomes" id="UP000504631">
    <property type="component" value="Unplaced"/>
</dbReference>
<evidence type="ECO:0000313" key="3">
    <source>
        <dbReference type="RefSeq" id="XP_033366735.1"/>
    </source>
</evidence>
<evidence type="ECO:0000256" key="1">
    <source>
        <dbReference type="SAM" id="MobiDB-lite"/>
    </source>
</evidence>
<proteinExistence type="predicted"/>
<keyword evidence="2" id="KW-1185">Reference proteome</keyword>
<organism evidence="2 3">
    <name type="scientific">Bombus vosnesenskii</name>
    <dbReference type="NCBI Taxonomy" id="207650"/>
    <lineage>
        <taxon>Eukaryota</taxon>
        <taxon>Metazoa</taxon>
        <taxon>Ecdysozoa</taxon>
        <taxon>Arthropoda</taxon>
        <taxon>Hexapoda</taxon>
        <taxon>Insecta</taxon>
        <taxon>Pterygota</taxon>
        <taxon>Neoptera</taxon>
        <taxon>Endopterygota</taxon>
        <taxon>Hymenoptera</taxon>
        <taxon>Apocrita</taxon>
        <taxon>Aculeata</taxon>
        <taxon>Apoidea</taxon>
        <taxon>Anthophila</taxon>
        <taxon>Apidae</taxon>
        <taxon>Bombus</taxon>
        <taxon>Pyrobombus</taxon>
    </lineage>
</organism>
<accession>A0A6J3LNK4</accession>
<feature type="region of interest" description="Disordered" evidence="1">
    <location>
        <begin position="1"/>
        <end position="23"/>
    </location>
</feature>
<name>A0A6J3LNK4_9HYME</name>
<gene>
    <name evidence="3" type="primary">LOC117243396</name>
</gene>
<dbReference type="GeneID" id="117243396"/>